<proteinExistence type="predicted"/>
<accession>A0A8J2LCQ5</accession>
<reference evidence="2" key="1">
    <citation type="submission" date="2021-06" db="EMBL/GenBank/DDBJ databases">
        <authorList>
            <person name="Hodson N. C."/>
            <person name="Mongue J. A."/>
            <person name="Jaron S. K."/>
        </authorList>
    </citation>
    <scope>NUCLEOTIDE SEQUENCE</scope>
</reference>
<feature type="region of interest" description="Disordered" evidence="1">
    <location>
        <begin position="1"/>
        <end position="31"/>
    </location>
</feature>
<feature type="non-terminal residue" evidence="2">
    <location>
        <position position="233"/>
    </location>
</feature>
<feature type="compositionally biased region" description="Low complexity" evidence="1">
    <location>
        <begin position="171"/>
        <end position="185"/>
    </location>
</feature>
<protein>
    <submittedName>
        <fullName evidence="2">Uncharacterized protein</fullName>
    </submittedName>
</protein>
<evidence type="ECO:0000313" key="3">
    <source>
        <dbReference type="Proteomes" id="UP000708208"/>
    </source>
</evidence>
<organism evidence="2 3">
    <name type="scientific">Allacma fusca</name>
    <dbReference type="NCBI Taxonomy" id="39272"/>
    <lineage>
        <taxon>Eukaryota</taxon>
        <taxon>Metazoa</taxon>
        <taxon>Ecdysozoa</taxon>
        <taxon>Arthropoda</taxon>
        <taxon>Hexapoda</taxon>
        <taxon>Collembola</taxon>
        <taxon>Symphypleona</taxon>
        <taxon>Sminthuridae</taxon>
        <taxon>Allacma</taxon>
    </lineage>
</organism>
<feature type="region of interest" description="Disordered" evidence="1">
    <location>
        <begin position="168"/>
        <end position="233"/>
    </location>
</feature>
<feature type="compositionally biased region" description="Basic and acidic residues" evidence="1">
    <location>
        <begin position="222"/>
        <end position="233"/>
    </location>
</feature>
<keyword evidence="3" id="KW-1185">Reference proteome</keyword>
<name>A0A8J2LCQ5_9HEXA</name>
<gene>
    <name evidence="2" type="ORF">AFUS01_LOCUS30789</name>
</gene>
<dbReference type="AlphaFoldDB" id="A0A8J2LCQ5"/>
<comment type="caution">
    <text evidence="2">The sequence shown here is derived from an EMBL/GenBank/DDBJ whole genome shotgun (WGS) entry which is preliminary data.</text>
</comment>
<dbReference type="EMBL" id="CAJVCH010477100">
    <property type="protein sequence ID" value="CAG7820399.1"/>
    <property type="molecule type" value="Genomic_DNA"/>
</dbReference>
<feature type="non-terminal residue" evidence="2">
    <location>
        <position position="1"/>
    </location>
</feature>
<evidence type="ECO:0000313" key="2">
    <source>
        <dbReference type="EMBL" id="CAG7820399.1"/>
    </source>
</evidence>
<sequence length="233" mass="25137">FSGAILMDGQLNDPGPRNSSPTSFNLPDPGYSVNPPDFSGAFVTLPDGRKFPVVPTSNPNEFIWAGDPIATTDRKTKLSEERNIPSNGRISLDTKKLPGVKLKTHDAAVAVGYVSNVQAKQSNPLLSHLMVSSDSNDTYDGVMKGGDACLAGPLPWNWDCVVPRGENTPASMESSKMYRSSSGSGPPLAKNARLSENVALPMRSYTLPPHTSPTRESPWFVRTDKDRLLDTHG</sequence>
<evidence type="ECO:0000256" key="1">
    <source>
        <dbReference type="SAM" id="MobiDB-lite"/>
    </source>
</evidence>
<dbReference type="Proteomes" id="UP000708208">
    <property type="component" value="Unassembled WGS sequence"/>
</dbReference>